<dbReference type="Pfam" id="PF00583">
    <property type="entry name" value="Acetyltransf_1"/>
    <property type="match status" value="1"/>
</dbReference>
<accession>A0A5J4KYT5</accession>
<evidence type="ECO:0000313" key="4">
    <source>
        <dbReference type="EMBL" id="GER91309.1"/>
    </source>
</evidence>
<reference evidence="4 5" key="1">
    <citation type="submission" date="2019-10" db="EMBL/GenBank/DDBJ databases">
        <title>Dictyobacter vulcani sp. nov., within the class Ktedonobacteria, isolated from soil of volcanic Mt. Zao.</title>
        <authorList>
            <person name="Zheng Y."/>
            <person name="Wang C.M."/>
            <person name="Sakai Y."/>
            <person name="Abe K."/>
            <person name="Yokota A."/>
            <person name="Yabe S."/>
        </authorList>
    </citation>
    <scope>NUCLEOTIDE SEQUENCE [LARGE SCALE GENOMIC DNA]</scope>
    <source>
        <strain evidence="4 5">W12</strain>
    </source>
</reference>
<keyword evidence="1" id="KW-0808">Transferase</keyword>
<organism evidence="4 5">
    <name type="scientific">Dictyobacter vulcani</name>
    <dbReference type="NCBI Taxonomy" id="2607529"/>
    <lineage>
        <taxon>Bacteria</taxon>
        <taxon>Bacillati</taxon>
        <taxon>Chloroflexota</taxon>
        <taxon>Ktedonobacteria</taxon>
        <taxon>Ktedonobacterales</taxon>
        <taxon>Dictyobacteraceae</taxon>
        <taxon>Dictyobacter</taxon>
    </lineage>
</organism>
<dbReference type="InterPro" id="IPR000182">
    <property type="entry name" value="GNAT_dom"/>
</dbReference>
<keyword evidence="5" id="KW-1185">Reference proteome</keyword>
<dbReference type="Gene3D" id="3.40.630.30">
    <property type="match status" value="1"/>
</dbReference>
<name>A0A5J4KYT5_9CHLR</name>
<sequence length="309" mass="35050">MNSSSSFAADVQVRPAQLSDLPMVHALQSSLAETTVPAKAGQANWQGWKLDRQTRVAIDSCGQLIGYADLVEQQPGWFVAGVWVDRECQRQGLGTFLLQTMEAQAALLAREDGYHLFAQAWRNQTAARRLLEKAGYDCGSTFQRMQLQLSAPLPAPSLPTGIVIRPFDPTKDEWAAYQADEEAFLDERGKQPRTLEKWRARFQMNTPEFDPTLWFIAWDQAQIAGIIFNHSQNNIGELMHLGVRRPWRRQGLGMALLLHALNTFHTRNIDTIQLNVDAQSWTNAQLLYERIGFQTIDSYSNYIRNVNKS</sequence>
<dbReference type="GO" id="GO:0016747">
    <property type="term" value="F:acyltransferase activity, transferring groups other than amino-acyl groups"/>
    <property type="evidence" value="ECO:0007669"/>
    <property type="project" value="InterPro"/>
</dbReference>
<dbReference type="Pfam" id="PF13673">
    <property type="entry name" value="Acetyltransf_10"/>
    <property type="match status" value="1"/>
</dbReference>
<proteinExistence type="predicted"/>
<dbReference type="AlphaFoldDB" id="A0A5J4KYT5"/>
<evidence type="ECO:0000256" key="2">
    <source>
        <dbReference type="ARBA" id="ARBA00023315"/>
    </source>
</evidence>
<dbReference type="CDD" id="cd04301">
    <property type="entry name" value="NAT_SF"/>
    <property type="match status" value="2"/>
</dbReference>
<dbReference type="InterPro" id="IPR050832">
    <property type="entry name" value="Bact_Acetyltransf"/>
</dbReference>
<dbReference type="EMBL" id="BKZW01000003">
    <property type="protein sequence ID" value="GER91309.1"/>
    <property type="molecule type" value="Genomic_DNA"/>
</dbReference>
<evidence type="ECO:0000256" key="1">
    <source>
        <dbReference type="ARBA" id="ARBA00022679"/>
    </source>
</evidence>
<feature type="domain" description="N-acetyltransferase" evidence="3">
    <location>
        <begin position="162"/>
        <end position="309"/>
    </location>
</feature>
<protein>
    <recommendedName>
        <fullName evidence="3">N-acetyltransferase domain-containing protein</fullName>
    </recommendedName>
</protein>
<comment type="caution">
    <text evidence="4">The sequence shown here is derived from an EMBL/GenBank/DDBJ whole genome shotgun (WGS) entry which is preliminary data.</text>
</comment>
<dbReference type="PANTHER" id="PTHR43877">
    <property type="entry name" value="AMINOALKYLPHOSPHONATE N-ACETYLTRANSFERASE-RELATED-RELATED"/>
    <property type="match status" value="1"/>
</dbReference>
<keyword evidence="2" id="KW-0012">Acyltransferase</keyword>
<dbReference type="RefSeq" id="WP_151758956.1">
    <property type="nucleotide sequence ID" value="NZ_BKZW01000003.1"/>
</dbReference>
<dbReference type="InterPro" id="IPR016181">
    <property type="entry name" value="Acyl_CoA_acyltransferase"/>
</dbReference>
<gene>
    <name evidence="4" type="ORF">KDW_54710</name>
</gene>
<feature type="domain" description="N-acetyltransferase" evidence="3">
    <location>
        <begin position="11"/>
        <end position="154"/>
    </location>
</feature>
<evidence type="ECO:0000313" key="5">
    <source>
        <dbReference type="Proteomes" id="UP000326912"/>
    </source>
</evidence>
<evidence type="ECO:0000259" key="3">
    <source>
        <dbReference type="PROSITE" id="PS51186"/>
    </source>
</evidence>
<dbReference type="SUPFAM" id="SSF55729">
    <property type="entry name" value="Acyl-CoA N-acyltransferases (Nat)"/>
    <property type="match status" value="2"/>
</dbReference>
<dbReference type="PROSITE" id="PS51186">
    <property type="entry name" value="GNAT"/>
    <property type="match status" value="2"/>
</dbReference>
<dbReference type="Proteomes" id="UP000326912">
    <property type="component" value="Unassembled WGS sequence"/>
</dbReference>